<keyword evidence="4" id="KW-1185">Reference proteome</keyword>
<feature type="transmembrane region" description="Helical" evidence="1">
    <location>
        <begin position="191"/>
        <end position="212"/>
    </location>
</feature>
<feature type="domain" description="Acyltransferase 3" evidence="2">
    <location>
        <begin position="5"/>
        <end position="327"/>
    </location>
</feature>
<keyword evidence="1" id="KW-0812">Transmembrane</keyword>
<feature type="transmembrane region" description="Helical" evidence="1">
    <location>
        <begin position="282"/>
        <end position="304"/>
    </location>
</feature>
<feature type="transmembrane region" description="Helical" evidence="1">
    <location>
        <begin position="7"/>
        <end position="24"/>
    </location>
</feature>
<keyword evidence="3" id="KW-0808">Transferase</keyword>
<dbReference type="Pfam" id="PF01757">
    <property type="entry name" value="Acyl_transf_3"/>
    <property type="match status" value="1"/>
</dbReference>
<name>A0ABV7JSZ6_9ALTE</name>
<keyword evidence="3" id="KW-0012">Acyltransferase</keyword>
<comment type="caution">
    <text evidence="3">The sequence shown here is derived from an EMBL/GenBank/DDBJ whole genome shotgun (WGS) entry which is preliminary data.</text>
</comment>
<dbReference type="InterPro" id="IPR002656">
    <property type="entry name" value="Acyl_transf_3_dom"/>
</dbReference>
<proteinExistence type="predicted"/>
<feature type="transmembrane region" description="Helical" evidence="1">
    <location>
        <begin position="44"/>
        <end position="66"/>
    </location>
</feature>
<evidence type="ECO:0000256" key="1">
    <source>
        <dbReference type="SAM" id="Phobius"/>
    </source>
</evidence>
<dbReference type="Proteomes" id="UP001595477">
    <property type="component" value="Unassembled WGS sequence"/>
</dbReference>
<gene>
    <name evidence="3" type="ORF">ACFOEW_00280</name>
</gene>
<feature type="transmembrane region" description="Helical" evidence="1">
    <location>
        <begin position="219"/>
        <end position="237"/>
    </location>
</feature>
<dbReference type="RefSeq" id="WP_123327044.1">
    <property type="nucleotide sequence ID" value="NZ_JBHRSX010000004.1"/>
</dbReference>
<organism evidence="3 4">
    <name type="scientific">Alteromonas oceani</name>
    <dbReference type="NCBI Taxonomy" id="2071609"/>
    <lineage>
        <taxon>Bacteria</taxon>
        <taxon>Pseudomonadati</taxon>
        <taxon>Pseudomonadota</taxon>
        <taxon>Gammaproteobacteria</taxon>
        <taxon>Alteromonadales</taxon>
        <taxon>Alteromonadaceae</taxon>
        <taxon>Alteromonas/Salinimonas group</taxon>
        <taxon>Alteromonas</taxon>
    </lineage>
</organism>
<evidence type="ECO:0000313" key="4">
    <source>
        <dbReference type="Proteomes" id="UP001595477"/>
    </source>
</evidence>
<reference evidence="4" key="1">
    <citation type="journal article" date="2019" name="Int. J. Syst. Evol. Microbiol.">
        <title>The Global Catalogue of Microorganisms (GCM) 10K type strain sequencing project: providing services to taxonomists for standard genome sequencing and annotation.</title>
        <authorList>
            <consortium name="The Broad Institute Genomics Platform"/>
            <consortium name="The Broad Institute Genome Sequencing Center for Infectious Disease"/>
            <person name="Wu L."/>
            <person name="Ma J."/>
        </authorList>
    </citation>
    <scope>NUCLEOTIDE SEQUENCE [LARGE SCALE GENOMIC DNA]</scope>
    <source>
        <strain evidence="4">KCTC 52449</strain>
    </source>
</reference>
<dbReference type="GO" id="GO:0016746">
    <property type="term" value="F:acyltransferase activity"/>
    <property type="evidence" value="ECO:0007669"/>
    <property type="project" value="UniProtKB-KW"/>
</dbReference>
<feature type="transmembrane region" description="Helical" evidence="1">
    <location>
        <begin position="87"/>
        <end position="108"/>
    </location>
</feature>
<feature type="transmembrane region" description="Helical" evidence="1">
    <location>
        <begin position="243"/>
        <end position="261"/>
    </location>
</feature>
<dbReference type="InterPro" id="IPR050879">
    <property type="entry name" value="Acyltransferase_3"/>
</dbReference>
<dbReference type="EMBL" id="JBHRSX010000004">
    <property type="protein sequence ID" value="MFC3200257.1"/>
    <property type="molecule type" value="Genomic_DNA"/>
</dbReference>
<keyword evidence="1" id="KW-0472">Membrane</keyword>
<accession>A0ABV7JSZ6</accession>
<protein>
    <submittedName>
        <fullName evidence="3">Acyltransferase family protein</fullName>
        <ecNumber evidence="3">2.3.-.-</ecNumber>
    </submittedName>
</protein>
<feature type="transmembrane region" description="Helical" evidence="1">
    <location>
        <begin position="144"/>
        <end position="162"/>
    </location>
</feature>
<feature type="transmembrane region" description="Helical" evidence="1">
    <location>
        <begin position="310"/>
        <end position="330"/>
    </location>
</feature>
<dbReference type="PANTHER" id="PTHR23028">
    <property type="entry name" value="ACETYLTRANSFERASE"/>
    <property type="match status" value="1"/>
</dbReference>
<evidence type="ECO:0000313" key="3">
    <source>
        <dbReference type="EMBL" id="MFC3200257.1"/>
    </source>
</evidence>
<sequence>MNKIRGIELLRGFAALSVVLHHVLLEVQHKGLDKSILLNFHNMINFGTIGVDIFFVISGFIMIYVHGSDFKKNNASINFLLKRIIRVVPLYWIMTSAAIAALIIIPSLSSSGKTFELSHALASYMFIPFENSVGSVMPVLNPGWTLNYEMYFYLVFSVLLIFDKKLFLPLLTGFFISSILIVNSFDFTVEYIKMMGNPILLEFLFGVFIGLYYKSFPKYMYFLIYLGLALILWNVFVSFDIEYRVIFFGVPASILVLGLLIKEDAAGFHIPLKLDLLGKISYSLYLSHVFSYKIAIILYLKLFGDSQPDLLIIFTMLFCVVVSYFTYRWVERPITKLLRVWFMKFEKKGC</sequence>
<keyword evidence="1" id="KW-1133">Transmembrane helix</keyword>
<dbReference type="PANTHER" id="PTHR23028:SF131">
    <property type="entry name" value="BLR2367 PROTEIN"/>
    <property type="match status" value="1"/>
</dbReference>
<dbReference type="EC" id="2.3.-.-" evidence="3"/>
<feature type="transmembrane region" description="Helical" evidence="1">
    <location>
        <begin position="167"/>
        <end position="185"/>
    </location>
</feature>
<evidence type="ECO:0000259" key="2">
    <source>
        <dbReference type="Pfam" id="PF01757"/>
    </source>
</evidence>